<dbReference type="InterPro" id="IPR011701">
    <property type="entry name" value="MFS"/>
</dbReference>
<evidence type="ECO:0000313" key="2">
    <source>
        <dbReference type="EMBL" id="KAJ8021132.1"/>
    </source>
</evidence>
<feature type="transmembrane region" description="Helical" evidence="1">
    <location>
        <begin position="89"/>
        <end position="108"/>
    </location>
</feature>
<dbReference type="AlphaFoldDB" id="A0A9Q0YIW4"/>
<reference evidence="2" key="1">
    <citation type="submission" date="2021-10" db="EMBL/GenBank/DDBJ databases">
        <title>Tropical sea cucumber genome reveals ecological adaptation and Cuvierian tubules defense mechanism.</title>
        <authorList>
            <person name="Chen T."/>
        </authorList>
    </citation>
    <scope>NUCLEOTIDE SEQUENCE</scope>
    <source>
        <strain evidence="2">Nanhai2018</strain>
        <tissue evidence="2">Muscle</tissue>
    </source>
</reference>
<dbReference type="Gene3D" id="1.20.1250.20">
    <property type="entry name" value="MFS general substrate transporter like domains"/>
    <property type="match status" value="1"/>
</dbReference>
<organism evidence="2 3">
    <name type="scientific">Holothuria leucospilota</name>
    <name type="common">Black long sea cucumber</name>
    <name type="synonym">Mertensiothuria leucospilota</name>
    <dbReference type="NCBI Taxonomy" id="206669"/>
    <lineage>
        <taxon>Eukaryota</taxon>
        <taxon>Metazoa</taxon>
        <taxon>Echinodermata</taxon>
        <taxon>Eleutherozoa</taxon>
        <taxon>Echinozoa</taxon>
        <taxon>Holothuroidea</taxon>
        <taxon>Aspidochirotacea</taxon>
        <taxon>Aspidochirotida</taxon>
        <taxon>Holothuriidae</taxon>
        <taxon>Holothuria</taxon>
    </lineage>
</organism>
<feature type="transmembrane region" description="Helical" evidence="1">
    <location>
        <begin position="7"/>
        <end position="27"/>
    </location>
</feature>
<accession>A0A9Q0YIW4</accession>
<dbReference type="EMBL" id="JAIZAY010000022">
    <property type="protein sequence ID" value="KAJ8021132.1"/>
    <property type="molecule type" value="Genomic_DNA"/>
</dbReference>
<feature type="transmembrane region" description="Helical" evidence="1">
    <location>
        <begin position="260"/>
        <end position="283"/>
    </location>
</feature>
<dbReference type="PANTHER" id="PTHR11360">
    <property type="entry name" value="MONOCARBOXYLATE TRANSPORTER"/>
    <property type="match status" value="1"/>
</dbReference>
<dbReference type="Proteomes" id="UP001152320">
    <property type="component" value="Chromosome 22"/>
</dbReference>
<feature type="transmembrane region" description="Helical" evidence="1">
    <location>
        <begin position="65"/>
        <end position="83"/>
    </location>
</feature>
<dbReference type="GO" id="GO:0008028">
    <property type="term" value="F:monocarboxylic acid transmembrane transporter activity"/>
    <property type="evidence" value="ECO:0007669"/>
    <property type="project" value="TreeGrafter"/>
</dbReference>
<dbReference type="SUPFAM" id="SSF103473">
    <property type="entry name" value="MFS general substrate transporter"/>
    <property type="match status" value="1"/>
</dbReference>
<feature type="transmembrane region" description="Helical" evidence="1">
    <location>
        <begin position="169"/>
        <end position="194"/>
    </location>
</feature>
<sequence length="360" mass="39053">MGLLGGFLFGLGFFCVGLFGGQLWHFFIFMGTTAVGVGLLDFASFMSFIVHFKTNYQSLNSIRKLFAYVGISLLPPLVELFRSKFGFNGSYLILGAICWNGVVCALLLKDDKTHQKRSCSHSSEKKSYDLLNGKTSGDSHKDQDTQTKDKGELIVCNLRLLSSVTSHPLYSGLILTEGLLYYNFVIWAVCLVPYGRSVGLKPSAAVFLSTAGGFGGLVGTLVAFLVCYVDKMNPISAFLVPALLCNCGVFGYIITKSSLFKYLFSSICGFSFAFADTALSGMVPRYVCSYHLRQGAAIGYIVTGTFMQLGGIISGQSLKYKKVLTPSLPPTFPDTKMASATQKSCADILNCYDSWSSTPG</sequence>
<comment type="caution">
    <text evidence="2">The sequence shown here is derived from an EMBL/GenBank/DDBJ whole genome shotgun (WGS) entry which is preliminary data.</text>
</comment>
<feature type="transmembrane region" description="Helical" evidence="1">
    <location>
        <begin position="206"/>
        <end position="228"/>
    </location>
</feature>
<dbReference type="OrthoDB" id="8055603at2759"/>
<dbReference type="Pfam" id="PF07690">
    <property type="entry name" value="MFS_1"/>
    <property type="match status" value="1"/>
</dbReference>
<name>A0A9Q0YIW4_HOLLE</name>
<feature type="transmembrane region" description="Helical" evidence="1">
    <location>
        <begin position="33"/>
        <end position="53"/>
    </location>
</feature>
<keyword evidence="1" id="KW-0472">Membrane</keyword>
<evidence type="ECO:0000313" key="3">
    <source>
        <dbReference type="Proteomes" id="UP001152320"/>
    </source>
</evidence>
<evidence type="ECO:0000256" key="1">
    <source>
        <dbReference type="SAM" id="Phobius"/>
    </source>
</evidence>
<protein>
    <submittedName>
        <fullName evidence="2">Monocarboxylate transporter 12</fullName>
    </submittedName>
</protein>
<feature type="transmembrane region" description="Helical" evidence="1">
    <location>
        <begin position="235"/>
        <end position="254"/>
    </location>
</feature>
<dbReference type="PANTHER" id="PTHR11360:SF303">
    <property type="entry name" value="MAJOR FACILITATOR SUPERFAMILY (MFS) PROFILE DOMAIN-CONTAINING PROTEIN"/>
    <property type="match status" value="1"/>
</dbReference>
<keyword evidence="1" id="KW-0812">Transmembrane</keyword>
<keyword evidence="1" id="KW-1133">Transmembrane helix</keyword>
<gene>
    <name evidence="2" type="ORF">HOLleu_40914</name>
</gene>
<proteinExistence type="predicted"/>
<dbReference type="InterPro" id="IPR050327">
    <property type="entry name" value="Proton-linked_MCT"/>
</dbReference>
<dbReference type="InterPro" id="IPR036259">
    <property type="entry name" value="MFS_trans_sf"/>
</dbReference>
<keyword evidence="3" id="KW-1185">Reference proteome</keyword>